<feature type="transmembrane region" description="Helical" evidence="6">
    <location>
        <begin position="141"/>
        <end position="161"/>
    </location>
</feature>
<evidence type="ECO:0000256" key="5">
    <source>
        <dbReference type="ARBA" id="ARBA00023136"/>
    </source>
</evidence>
<reference evidence="7 8" key="1">
    <citation type="submission" date="2019-07" db="EMBL/GenBank/DDBJ databases">
        <title>Whole genome shotgun sequence of Cellulomonas xylanilytica NBRC 101102.</title>
        <authorList>
            <person name="Hosoyama A."/>
            <person name="Uohara A."/>
            <person name="Ohji S."/>
            <person name="Ichikawa N."/>
        </authorList>
    </citation>
    <scope>NUCLEOTIDE SEQUENCE [LARGE SCALE GENOMIC DNA]</scope>
    <source>
        <strain evidence="7 8">NBRC 101102</strain>
    </source>
</reference>
<gene>
    <name evidence="7" type="ORF">CXY01_29290</name>
</gene>
<proteinExistence type="predicted"/>
<keyword evidence="5 6" id="KW-0472">Membrane</keyword>
<dbReference type="InterPro" id="IPR017039">
    <property type="entry name" value="Virul_fac_BrkB"/>
</dbReference>
<evidence type="ECO:0000256" key="4">
    <source>
        <dbReference type="ARBA" id="ARBA00022989"/>
    </source>
</evidence>
<dbReference type="OrthoDB" id="4564907at2"/>
<comment type="caution">
    <text evidence="7">The sequence shown here is derived from an EMBL/GenBank/DDBJ whole genome shotgun (WGS) entry which is preliminary data.</text>
</comment>
<organism evidence="7 8">
    <name type="scientific">Cellulomonas xylanilytica</name>
    <dbReference type="NCBI Taxonomy" id="233583"/>
    <lineage>
        <taxon>Bacteria</taxon>
        <taxon>Bacillati</taxon>
        <taxon>Actinomycetota</taxon>
        <taxon>Actinomycetes</taxon>
        <taxon>Micrococcales</taxon>
        <taxon>Cellulomonadaceae</taxon>
        <taxon>Cellulomonas</taxon>
    </lineage>
</organism>
<evidence type="ECO:0000256" key="3">
    <source>
        <dbReference type="ARBA" id="ARBA00022692"/>
    </source>
</evidence>
<keyword evidence="3 6" id="KW-0812">Transmembrane</keyword>
<dbReference type="AlphaFoldDB" id="A0A510V6C5"/>
<dbReference type="RefSeq" id="WP_146928299.1">
    <property type="nucleotide sequence ID" value="NZ_BJUB01000009.1"/>
</dbReference>
<feature type="transmembrane region" description="Helical" evidence="6">
    <location>
        <begin position="100"/>
        <end position="120"/>
    </location>
</feature>
<keyword evidence="8" id="KW-1185">Reference proteome</keyword>
<evidence type="ECO:0000256" key="6">
    <source>
        <dbReference type="SAM" id="Phobius"/>
    </source>
</evidence>
<protein>
    <submittedName>
        <fullName evidence="7">Uncharacterized protein</fullName>
    </submittedName>
</protein>
<keyword evidence="2" id="KW-1003">Cell membrane</keyword>
<comment type="subcellular location">
    <subcellularLocation>
        <location evidence="1">Cell membrane</location>
        <topology evidence="1">Multi-pass membrane protein</topology>
    </subcellularLocation>
</comment>
<feature type="transmembrane region" description="Helical" evidence="6">
    <location>
        <begin position="173"/>
        <end position="192"/>
    </location>
</feature>
<evidence type="ECO:0000313" key="7">
    <source>
        <dbReference type="EMBL" id="GEK22409.1"/>
    </source>
</evidence>
<dbReference type="EMBL" id="BJUB01000009">
    <property type="protein sequence ID" value="GEK22409.1"/>
    <property type="molecule type" value="Genomic_DNA"/>
</dbReference>
<name>A0A510V6C5_9CELL</name>
<evidence type="ECO:0000256" key="1">
    <source>
        <dbReference type="ARBA" id="ARBA00004651"/>
    </source>
</evidence>
<accession>A0A510V6C5</accession>
<feature type="transmembrane region" description="Helical" evidence="6">
    <location>
        <begin position="47"/>
        <end position="65"/>
    </location>
</feature>
<feature type="transmembrane region" description="Helical" evidence="6">
    <location>
        <begin position="240"/>
        <end position="263"/>
    </location>
</feature>
<keyword evidence="4 6" id="KW-1133">Transmembrane helix</keyword>
<dbReference type="Proteomes" id="UP000321118">
    <property type="component" value="Unassembled WGS sequence"/>
</dbReference>
<dbReference type="GO" id="GO:0005886">
    <property type="term" value="C:plasma membrane"/>
    <property type="evidence" value="ECO:0007669"/>
    <property type="project" value="UniProtKB-SubCell"/>
</dbReference>
<evidence type="ECO:0000313" key="8">
    <source>
        <dbReference type="Proteomes" id="UP000321118"/>
    </source>
</evidence>
<dbReference type="Pfam" id="PF03631">
    <property type="entry name" value="Virul_fac_BrkB"/>
    <property type="match status" value="1"/>
</dbReference>
<sequence length="294" mass="31801">MTTTVERARLRALRVAARYRRTPLGRLVQRTVDGFVAIEPFDRAMTLAAQAFVSIVPVMIVMAALRPAEPGFGSFMADSMGLSEATRETVAGSVTTDVTVGSSVGVLGLLVALLSATAYSRALERMYAKVWHVPRPGLRSAWRWLATVLAVIVAVGLLELMRQATEGVPLPQVWDFVLRLVVWTVVWTYVPWALLRAEIPLRALAFTGAVTAVLMCALSVVGIVYLPIVLEAGARQYGVLGLVFAYIGWLFAFSFALVLATVVGRACAEDEGALGRLVRGRRNDDATAPRIVTA</sequence>
<evidence type="ECO:0000256" key="2">
    <source>
        <dbReference type="ARBA" id="ARBA00022475"/>
    </source>
</evidence>
<feature type="transmembrane region" description="Helical" evidence="6">
    <location>
        <begin position="204"/>
        <end position="228"/>
    </location>
</feature>